<dbReference type="HOGENOM" id="CLU_2661605_0_0_1"/>
<dbReference type="GO" id="GO:0005615">
    <property type="term" value="C:extracellular space"/>
    <property type="evidence" value="ECO:0007669"/>
    <property type="project" value="TreeGrafter"/>
</dbReference>
<dbReference type="PANTHER" id="PTHR11533:SF301">
    <property type="entry name" value="AMINOPEPTIDASE"/>
    <property type="match status" value="1"/>
</dbReference>
<reference evidence="3" key="2">
    <citation type="submission" date="2015-06" db="UniProtKB">
        <authorList>
            <consortium name="EnsemblMetazoa"/>
        </authorList>
    </citation>
    <scope>IDENTIFICATION</scope>
</reference>
<dbReference type="AlphaFoldDB" id="T1GZU4"/>
<dbReference type="GO" id="GO:0070006">
    <property type="term" value="F:metalloaminopeptidase activity"/>
    <property type="evidence" value="ECO:0007669"/>
    <property type="project" value="TreeGrafter"/>
</dbReference>
<dbReference type="GO" id="GO:0016020">
    <property type="term" value="C:membrane"/>
    <property type="evidence" value="ECO:0007669"/>
    <property type="project" value="TreeGrafter"/>
</dbReference>
<reference evidence="4" key="1">
    <citation type="submission" date="2013-02" db="EMBL/GenBank/DDBJ databases">
        <authorList>
            <person name="Hughes D."/>
        </authorList>
    </citation>
    <scope>NUCLEOTIDE SEQUENCE</scope>
    <source>
        <strain>Durham</strain>
        <strain evidence="4">NC isolate 2 -- Noor lab</strain>
    </source>
</reference>
<dbReference type="Gene3D" id="1.10.3480.20">
    <property type="match status" value="1"/>
</dbReference>
<protein>
    <recommendedName>
        <fullName evidence="2">ERAP1-like C-terminal domain-containing protein</fullName>
    </recommendedName>
</protein>
<dbReference type="GO" id="GO:0043171">
    <property type="term" value="P:peptide catabolic process"/>
    <property type="evidence" value="ECO:0007669"/>
    <property type="project" value="TreeGrafter"/>
</dbReference>
<dbReference type="PANTHER" id="PTHR11533">
    <property type="entry name" value="PROTEASE M1 ZINC METALLOPROTEASE"/>
    <property type="match status" value="1"/>
</dbReference>
<dbReference type="InterPro" id="IPR024571">
    <property type="entry name" value="ERAP1-like_C_dom"/>
</dbReference>
<dbReference type="GO" id="GO:0008270">
    <property type="term" value="F:zinc ion binding"/>
    <property type="evidence" value="ECO:0007669"/>
    <property type="project" value="TreeGrafter"/>
</dbReference>
<dbReference type="EnsemblMetazoa" id="MESCA009401-RA">
    <property type="protein sequence ID" value="MESCA009401-PA"/>
    <property type="gene ID" value="MESCA009401"/>
</dbReference>
<sequence>KTKDSSVVQLNKKADWVIANIQQTGFYRVAYDDQSNEAITNALKSENNGGIHENNRAQFLDDLLSFADGGRKSYDY</sequence>
<proteinExistence type="inferred from homology"/>
<accession>T1GZU4</accession>
<name>T1GZU4_MEGSC</name>
<dbReference type="GO" id="GO:0005737">
    <property type="term" value="C:cytoplasm"/>
    <property type="evidence" value="ECO:0007669"/>
    <property type="project" value="TreeGrafter"/>
</dbReference>
<evidence type="ECO:0000256" key="1">
    <source>
        <dbReference type="ARBA" id="ARBA00010136"/>
    </source>
</evidence>
<organism evidence="3 4">
    <name type="scientific">Megaselia scalaris</name>
    <name type="common">Humpbacked fly</name>
    <name type="synonym">Phora scalaris</name>
    <dbReference type="NCBI Taxonomy" id="36166"/>
    <lineage>
        <taxon>Eukaryota</taxon>
        <taxon>Metazoa</taxon>
        <taxon>Ecdysozoa</taxon>
        <taxon>Arthropoda</taxon>
        <taxon>Hexapoda</taxon>
        <taxon>Insecta</taxon>
        <taxon>Pterygota</taxon>
        <taxon>Neoptera</taxon>
        <taxon>Endopterygota</taxon>
        <taxon>Diptera</taxon>
        <taxon>Brachycera</taxon>
        <taxon>Muscomorpha</taxon>
        <taxon>Platypezoidea</taxon>
        <taxon>Phoridae</taxon>
        <taxon>Megaseliini</taxon>
        <taxon>Megaselia</taxon>
    </lineage>
</organism>
<dbReference type="InterPro" id="IPR050344">
    <property type="entry name" value="Peptidase_M1_aminopeptidases"/>
</dbReference>
<dbReference type="EMBL" id="CAQQ02083835">
    <property type="status" value="NOT_ANNOTATED_CDS"/>
    <property type="molecule type" value="Genomic_DNA"/>
</dbReference>
<dbReference type="Pfam" id="PF11838">
    <property type="entry name" value="ERAP1_C"/>
    <property type="match status" value="1"/>
</dbReference>
<keyword evidence="4" id="KW-1185">Reference proteome</keyword>
<evidence type="ECO:0000313" key="3">
    <source>
        <dbReference type="EnsemblMetazoa" id="MESCA009401-PA"/>
    </source>
</evidence>
<comment type="similarity">
    <text evidence="1">Belongs to the peptidase M1 family.</text>
</comment>
<evidence type="ECO:0000259" key="2">
    <source>
        <dbReference type="Pfam" id="PF11838"/>
    </source>
</evidence>
<dbReference type="STRING" id="36166.T1GZU4"/>
<dbReference type="Proteomes" id="UP000015102">
    <property type="component" value="Unassembled WGS sequence"/>
</dbReference>
<dbReference type="GO" id="GO:0042277">
    <property type="term" value="F:peptide binding"/>
    <property type="evidence" value="ECO:0007669"/>
    <property type="project" value="TreeGrafter"/>
</dbReference>
<evidence type="ECO:0000313" key="4">
    <source>
        <dbReference type="Proteomes" id="UP000015102"/>
    </source>
</evidence>
<feature type="domain" description="ERAP1-like C-terminal" evidence="2">
    <location>
        <begin position="16"/>
        <end position="75"/>
    </location>
</feature>
<dbReference type="Gene3D" id="2.60.40.1910">
    <property type="match status" value="1"/>
</dbReference>
<dbReference type="GO" id="GO:0006508">
    <property type="term" value="P:proteolysis"/>
    <property type="evidence" value="ECO:0007669"/>
    <property type="project" value="TreeGrafter"/>
</dbReference>